<keyword evidence="3 6" id="KW-0812">Transmembrane</keyword>
<name>A0A9P0CBM5_BEMTA</name>
<dbReference type="Pfam" id="PF08395">
    <property type="entry name" value="7tm_7"/>
    <property type="match status" value="1"/>
</dbReference>
<evidence type="ECO:0000256" key="4">
    <source>
        <dbReference type="ARBA" id="ARBA00022989"/>
    </source>
</evidence>
<evidence type="ECO:0000256" key="5">
    <source>
        <dbReference type="ARBA" id="ARBA00023136"/>
    </source>
</evidence>
<evidence type="ECO:0000256" key="1">
    <source>
        <dbReference type="ARBA" id="ARBA00004651"/>
    </source>
</evidence>
<evidence type="ECO:0000256" key="6">
    <source>
        <dbReference type="RuleBase" id="RU363108"/>
    </source>
</evidence>
<keyword evidence="6" id="KW-0675">Receptor</keyword>
<dbReference type="Proteomes" id="UP001152759">
    <property type="component" value="Chromosome 2"/>
</dbReference>
<gene>
    <name evidence="7" type="ORF">BEMITA_LOCUS4131</name>
</gene>
<comment type="caution">
    <text evidence="6">Lacks conserved residue(s) required for the propagation of feature annotation.</text>
</comment>
<dbReference type="AlphaFoldDB" id="A0A9P0CBM5"/>
<keyword evidence="4 6" id="KW-1133">Transmembrane helix</keyword>
<comment type="subcellular location">
    <subcellularLocation>
        <location evidence="1 6">Cell membrane</location>
        <topology evidence="1 6">Multi-pass membrane protein</topology>
    </subcellularLocation>
</comment>
<evidence type="ECO:0000313" key="7">
    <source>
        <dbReference type="EMBL" id="CAH0766048.1"/>
    </source>
</evidence>
<comment type="function">
    <text evidence="6">Gustatory receptor which mediates acceptance or avoidance behavior, depending on its substrates.</text>
</comment>
<feature type="transmembrane region" description="Helical" evidence="6">
    <location>
        <begin position="214"/>
        <end position="231"/>
    </location>
</feature>
<protein>
    <recommendedName>
        <fullName evidence="6">Gustatory receptor</fullName>
    </recommendedName>
</protein>
<dbReference type="GO" id="GO:0007165">
    <property type="term" value="P:signal transduction"/>
    <property type="evidence" value="ECO:0007669"/>
    <property type="project" value="UniProtKB-KW"/>
</dbReference>
<dbReference type="GO" id="GO:0050909">
    <property type="term" value="P:sensory perception of taste"/>
    <property type="evidence" value="ECO:0007669"/>
    <property type="project" value="InterPro"/>
</dbReference>
<feature type="transmembrane region" description="Helical" evidence="6">
    <location>
        <begin position="93"/>
        <end position="113"/>
    </location>
</feature>
<evidence type="ECO:0000256" key="3">
    <source>
        <dbReference type="ARBA" id="ARBA00022692"/>
    </source>
</evidence>
<keyword evidence="8" id="KW-1185">Reference proteome</keyword>
<sequence length="336" mass="37671">MVFDLHVDTRFEPSNILMPIYSLAVLVVLALAVTVSFHRFNYPCSKLSECILWVLSWYHVIHSMFLVVIATYHRRRLTALALTKGAALATGPGAPFVRPFVYFAVVFLARSAVVHASRVRGPESAAVVALYCLAVSVPVVLEALVVMFFSVAENAFQSLHEEAESLLVSRVQEKAIEKRDLERLAEAHWSACDYVDTVNATFGLDMIVCMTFNMARFVVFVYLAFVNLYALKLAFLHTLESGVALVLELLDVTFRVFYTCYKATKIQTPAKKTLKTLREFCNVGCRSKHYSDMLVATAFTYLLIFVQYNSKIKARIISDSRNASVESGENLLKTSS</sequence>
<feature type="transmembrane region" description="Helical" evidence="6">
    <location>
        <begin position="125"/>
        <end position="149"/>
    </location>
</feature>
<keyword evidence="2 6" id="KW-1003">Cell membrane</keyword>
<feature type="transmembrane region" description="Helical" evidence="6">
    <location>
        <begin position="20"/>
        <end position="38"/>
    </location>
</feature>
<dbReference type="GO" id="GO:0005886">
    <property type="term" value="C:plasma membrane"/>
    <property type="evidence" value="ECO:0007669"/>
    <property type="project" value="UniProtKB-SubCell"/>
</dbReference>
<comment type="similarity">
    <text evidence="6">Belongs to the insect chemoreceptor superfamily. Gustatory receptor (GR) family.</text>
</comment>
<feature type="transmembrane region" description="Helical" evidence="6">
    <location>
        <begin position="50"/>
        <end position="73"/>
    </location>
</feature>
<evidence type="ECO:0000256" key="2">
    <source>
        <dbReference type="ARBA" id="ARBA00022475"/>
    </source>
</evidence>
<keyword evidence="6" id="KW-0807">Transducer</keyword>
<reference evidence="7" key="1">
    <citation type="submission" date="2021-12" db="EMBL/GenBank/DDBJ databases">
        <authorList>
            <person name="King R."/>
        </authorList>
    </citation>
    <scope>NUCLEOTIDE SEQUENCE</scope>
</reference>
<evidence type="ECO:0000313" key="8">
    <source>
        <dbReference type="Proteomes" id="UP001152759"/>
    </source>
</evidence>
<proteinExistence type="inferred from homology"/>
<keyword evidence="5 6" id="KW-0472">Membrane</keyword>
<dbReference type="InterPro" id="IPR013604">
    <property type="entry name" value="7TM_chemorcpt"/>
</dbReference>
<accession>A0A9P0CBM5</accession>
<dbReference type="EMBL" id="OU963863">
    <property type="protein sequence ID" value="CAH0766048.1"/>
    <property type="molecule type" value="Genomic_DNA"/>
</dbReference>
<organism evidence="7 8">
    <name type="scientific">Bemisia tabaci</name>
    <name type="common">Sweetpotato whitefly</name>
    <name type="synonym">Aleurodes tabaci</name>
    <dbReference type="NCBI Taxonomy" id="7038"/>
    <lineage>
        <taxon>Eukaryota</taxon>
        <taxon>Metazoa</taxon>
        <taxon>Ecdysozoa</taxon>
        <taxon>Arthropoda</taxon>
        <taxon>Hexapoda</taxon>
        <taxon>Insecta</taxon>
        <taxon>Pterygota</taxon>
        <taxon>Neoptera</taxon>
        <taxon>Paraneoptera</taxon>
        <taxon>Hemiptera</taxon>
        <taxon>Sternorrhyncha</taxon>
        <taxon>Aleyrodoidea</taxon>
        <taxon>Aleyrodidae</taxon>
        <taxon>Aleyrodinae</taxon>
        <taxon>Bemisia</taxon>
    </lineage>
</organism>